<feature type="compositionally biased region" description="Polar residues" evidence="1">
    <location>
        <begin position="8"/>
        <end position="28"/>
    </location>
</feature>
<dbReference type="FunCoup" id="A0A1U7Z570">
    <property type="interactions" value="1662"/>
</dbReference>
<feature type="compositionally biased region" description="Polar residues" evidence="1">
    <location>
        <begin position="152"/>
        <end position="163"/>
    </location>
</feature>
<dbReference type="KEGG" id="nnu:104586398"/>
<sequence>MEEVKAASATTHMPKPQSSNTAQNQNLPPQVPPAQNKKRKLDHVDIRKTSYFKIRAIVKDLRPSFIEVLRTPDFRNCKAAYEIRKQMKLMMDLYKQLKMETFFIGKCKNQPGHPLLGENRQEQKPMERPQEEKQAEEHSLPEKLPKEKPLSGGNNSESRGDSQIQGTYIVGGSVFGWNFILYPSGKPVYYGATKESRRAAK</sequence>
<accession>A0A1U7Z570</accession>
<dbReference type="Proteomes" id="UP000189703">
    <property type="component" value="Unplaced"/>
</dbReference>
<gene>
    <name evidence="3" type="primary">LOC104586398</name>
</gene>
<feature type="compositionally biased region" description="Basic and acidic residues" evidence="1">
    <location>
        <begin position="119"/>
        <end position="149"/>
    </location>
</feature>
<dbReference type="RefSeq" id="XP_010241936.1">
    <property type="nucleotide sequence ID" value="XM_010243634.2"/>
</dbReference>
<feature type="region of interest" description="Disordered" evidence="1">
    <location>
        <begin position="1"/>
        <end position="41"/>
    </location>
</feature>
<dbReference type="GeneID" id="104586398"/>
<feature type="region of interest" description="Disordered" evidence="1">
    <location>
        <begin position="110"/>
        <end position="163"/>
    </location>
</feature>
<name>A0A1U7Z570_NELNU</name>
<keyword evidence="2" id="KW-1185">Reference proteome</keyword>
<evidence type="ECO:0000256" key="1">
    <source>
        <dbReference type="SAM" id="MobiDB-lite"/>
    </source>
</evidence>
<dbReference type="PANTHER" id="PTHR35459:SF2">
    <property type="entry name" value="T1N6.14 PROTEIN"/>
    <property type="match status" value="1"/>
</dbReference>
<dbReference type="OMA" id="GDARNMP"/>
<dbReference type="AlphaFoldDB" id="A0A1U7Z570"/>
<dbReference type="eggNOG" id="ENOG502S1AR">
    <property type="taxonomic scope" value="Eukaryota"/>
</dbReference>
<evidence type="ECO:0000313" key="2">
    <source>
        <dbReference type="Proteomes" id="UP000189703"/>
    </source>
</evidence>
<protein>
    <submittedName>
        <fullName evidence="3">Uncharacterized protein LOC104586398 isoform X1</fullName>
    </submittedName>
</protein>
<evidence type="ECO:0000313" key="3">
    <source>
        <dbReference type="RefSeq" id="XP_010241936.1"/>
    </source>
</evidence>
<dbReference type="OrthoDB" id="672903at2759"/>
<dbReference type="InParanoid" id="A0A1U7Z570"/>
<proteinExistence type="predicted"/>
<dbReference type="PANTHER" id="PTHR35459">
    <property type="entry name" value="T1N6.14 PROTEIN"/>
    <property type="match status" value="1"/>
</dbReference>
<reference evidence="3" key="1">
    <citation type="submission" date="2025-08" db="UniProtKB">
        <authorList>
            <consortium name="RefSeq"/>
        </authorList>
    </citation>
    <scope>IDENTIFICATION</scope>
</reference>
<organism evidence="2 3">
    <name type="scientific">Nelumbo nucifera</name>
    <name type="common">Sacred lotus</name>
    <dbReference type="NCBI Taxonomy" id="4432"/>
    <lineage>
        <taxon>Eukaryota</taxon>
        <taxon>Viridiplantae</taxon>
        <taxon>Streptophyta</taxon>
        <taxon>Embryophyta</taxon>
        <taxon>Tracheophyta</taxon>
        <taxon>Spermatophyta</taxon>
        <taxon>Magnoliopsida</taxon>
        <taxon>Proteales</taxon>
        <taxon>Nelumbonaceae</taxon>
        <taxon>Nelumbo</taxon>
    </lineage>
</organism>